<dbReference type="PANTHER" id="PTHR11910">
    <property type="entry name" value="ATP SYNTHASE DELTA CHAIN"/>
    <property type="match status" value="1"/>
</dbReference>
<evidence type="ECO:0000313" key="9">
    <source>
        <dbReference type="Proteomes" id="UP000287224"/>
    </source>
</evidence>
<organism evidence="8 9">
    <name type="scientific">Dictyobacter aurantiacus</name>
    <dbReference type="NCBI Taxonomy" id="1936993"/>
    <lineage>
        <taxon>Bacteria</taxon>
        <taxon>Bacillati</taxon>
        <taxon>Chloroflexota</taxon>
        <taxon>Ktedonobacteria</taxon>
        <taxon>Ktedonobacterales</taxon>
        <taxon>Dictyobacteraceae</taxon>
        <taxon>Dictyobacter</taxon>
    </lineage>
</organism>
<reference evidence="9" key="1">
    <citation type="submission" date="2018-12" db="EMBL/GenBank/DDBJ databases">
        <title>Tengunoibacter tsumagoiensis gen. nov., sp. nov., Dictyobacter kobayashii sp. nov., D. alpinus sp. nov., and D. joshuensis sp. nov. and description of Dictyobacteraceae fam. nov. within the order Ktedonobacterales isolated from Tengu-no-mugimeshi.</title>
        <authorList>
            <person name="Wang C.M."/>
            <person name="Zheng Y."/>
            <person name="Sakai Y."/>
            <person name="Toyoda A."/>
            <person name="Minakuchi Y."/>
            <person name="Abe K."/>
            <person name="Yokota A."/>
            <person name="Yabe S."/>
        </authorList>
    </citation>
    <scope>NUCLEOTIDE SEQUENCE [LARGE SCALE GENOMIC DNA]</scope>
    <source>
        <strain evidence="9">S-27</strain>
    </source>
</reference>
<dbReference type="InterPro" id="IPR000711">
    <property type="entry name" value="ATPase_OSCP/dsu"/>
</dbReference>
<dbReference type="NCBIfam" id="NF004402">
    <property type="entry name" value="PRK05758.2-2"/>
    <property type="match status" value="1"/>
</dbReference>
<sequence length="200" mass="22316">MLKGAIARRYAGAMFDLARKQNTLDRTRDDVKEIAELFKQRKLAYLLREPKIPARRKENALRQALASQVLPTSLNLALLIVQRELVEVMPNIAIEFERLVLDYRNQAVAEVTTAAPIDDAQKDIVRKALEHKTGKHIIMHSRVDPSILGGVVARVGDEIIDGSARNRLHILQQQLLSGVTTTSNSGDEFASEDFAQPANL</sequence>
<keyword evidence="6 7" id="KW-0066">ATP synthesis</keyword>
<evidence type="ECO:0000256" key="3">
    <source>
        <dbReference type="ARBA" id="ARBA00022781"/>
    </source>
</evidence>
<comment type="function">
    <text evidence="7">This protein is part of the stalk that links CF(0) to CF(1). It either transmits conformational changes from CF(0) to CF(1) or is implicated in proton conduction.</text>
</comment>
<comment type="function">
    <text evidence="7">F(1)F(0) ATP synthase produces ATP from ADP in the presence of a proton or sodium gradient. F-type ATPases consist of two structural domains, F(1) containing the extramembraneous catalytic core and F(0) containing the membrane proton channel, linked together by a central stalk and a peripheral stalk. During catalysis, ATP synthesis in the catalytic domain of F(1) is coupled via a rotary mechanism of the central stalk subunits to proton translocation.</text>
</comment>
<keyword evidence="7" id="KW-0139">CF(1)</keyword>
<evidence type="ECO:0000256" key="6">
    <source>
        <dbReference type="ARBA" id="ARBA00023310"/>
    </source>
</evidence>
<dbReference type="InterPro" id="IPR026015">
    <property type="entry name" value="ATP_synth_OSCP/delta_N_sf"/>
</dbReference>
<dbReference type="AlphaFoldDB" id="A0A401ZBV4"/>
<comment type="subcellular location">
    <subcellularLocation>
        <location evidence="7">Cell membrane</location>
        <topology evidence="7">Peripheral membrane protein</topology>
    </subcellularLocation>
    <subcellularLocation>
        <location evidence="1">Membrane</location>
    </subcellularLocation>
</comment>
<evidence type="ECO:0000256" key="7">
    <source>
        <dbReference type="HAMAP-Rule" id="MF_01416"/>
    </source>
</evidence>
<evidence type="ECO:0000256" key="1">
    <source>
        <dbReference type="ARBA" id="ARBA00004370"/>
    </source>
</evidence>
<accession>A0A401ZBV4</accession>
<keyword evidence="2 7" id="KW-0813">Transport</keyword>
<dbReference type="OrthoDB" id="9802471at2"/>
<keyword evidence="9" id="KW-1185">Reference proteome</keyword>
<dbReference type="NCBIfam" id="TIGR01145">
    <property type="entry name" value="ATP_synt_delta"/>
    <property type="match status" value="1"/>
</dbReference>
<dbReference type="Pfam" id="PF00213">
    <property type="entry name" value="OSCP"/>
    <property type="match status" value="1"/>
</dbReference>
<dbReference type="Gene3D" id="1.10.520.20">
    <property type="entry name" value="N-terminal domain of the delta subunit of the F1F0-ATP synthase"/>
    <property type="match status" value="1"/>
</dbReference>
<evidence type="ECO:0000256" key="2">
    <source>
        <dbReference type="ARBA" id="ARBA00022448"/>
    </source>
</evidence>
<dbReference type="HAMAP" id="MF_01416">
    <property type="entry name" value="ATP_synth_delta_bact"/>
    <property type="match status" value="1"/>
</dbReference>
<dbReference type="PRINTS" id="PR00125">
    <property type="entry name" value="ATPASEDELTA"/>
</dbReference>
<keyword evidence="7" id="KW-1003">Cell membrane</keyword>
<comment type="similarity">
    <text evidence="7">Belongs to the ATPase delta chain family.</text>
</comment>
<evidence type="ECO:0000313" key="8">
    <source>
        <dbReference type="EMBL" id="GCE04188.1"/>
    </source>
</evidence>
<protein>
    <recommendedName>
        <fullName evidence="7">ATP synthase subunit delta</fullName>
    </recommendedName>
    <alternativeName>
        <fullName evidence="7">ATP synthase F(1) sector subunit delta</fullName>
    </alternativeName>
    <alternativeName>
        <fullName evidence="7">F-type ATPase subunit delta</fullName>
        <shortName evidence="7">F-ATPase subunit delta</shortName>
    </alternativeName>
</protein>
<dbReference type="GO" id="GO:0046933">
    <property type="term" value="F:proton-transporting ATP synthase activity, rotational mechanism"/>
    <property type="evidence" value="ECO:0007669"/>
    <property type="project" value="UniProtKB-UniRule"/>
</dbReference>
<evidence type="ECO:0000256" key="5">
    <source>
        <dbReference type="ARBA" id="ARBA00023136"/>
    </source>
</evidence>
<dbReference type="Proteomes" id="UP000287224">
    <property type="component" value="Unassembled WGS sequence"/>
</dbReference>
<proteinExistence type="inferred from homology"/>
<comment type="subunit">
    <text evidence="7">F-type ATPases have 2 components, F(1) - the catalytic core - and F(0) - the membrane proton channel. F(1) has five subunits: alpha(3), beta(3), gamma(1), delta(1), epsilon(1). F(0) has three main subunits: a(1), b(2) and c(10-14). The alpha and beta chains form an alternating ring which encloses part of the gamma chain. F(1) is attached to F(0) by a central stalk formed by the gamma and epsilon chains, while a peripheral stalk is formed by the delta and b chains.</text>
</comment>
<name>A0A401ZBV4_9CHLR</name>
<dbReference type="SUPFAM" id="SSF47928">
    <property type="entry name" value="N-terminal domain of the delta subunit of the F1F0-ATP synthase"/>
    <property type="match status" value="1"/>
</dbReference>
<gene>
    <name evidence="7" type="primary">atpH</name>
    <name evidence="8" type="ORF">KDAU_15170</name>
</gene>
<keyword evidence="5 7" id="KW-0472">Membrane</keyword>
<comment type="caution">
    <text evidence="8">The sequence shown here is derived from an EMBL/GenBank/DDBJ whole genome shotgun (WGS) entry which is preliminary data.</text>
</comment>
<keyword evidence="3 7" id="KW-0375">Hydrogen ion transport</keyword>
<dbReference type="GO" id="GO:0005886">
    <property type="term" value="C:plasma membrane"/>
    <property type="evidence" value="ECO:0007669"/>
    <property type="project" value="UniProtKB-SubCell"/>
</dbReference>
<dbReference type="GO" id="GO:0045259">
    <property type="term" value="C:proton-transporting ATP synthase complex"/>
    <property type="evidence" value="ECO:0007669"/>
    <property type="project" value="UniProtKB-KW"/>
</dbReference>
<dbReference type="EMBL" id="BIFQ01000001">
    <property type="protein sequence ID" value="GCE04188.1"/>
    <property type="molecule type" value="Genomic_DNA"/>
</dbReference>
<dbReference type="RefSeq" id="WP_126595366.1">
    <property type="nucleotide sequence ID" value="NZ_BIFQ01000001.1"/>
</dbReference>
<keyword evidence="4 7" id="KW-0406">Ion transport</keyword>
<evidence type="ECO:0000256" key="4">
    <source>
        <dbReference type="ARBA" id="ARBA00023065"/>
    </source>
</evidence>